<dbReference type="InterPro" id="IPR058533">
    <property type="entry name" value="Cation_efflux_TM"/>
</dbReference>
<evidence type="ECO:0000256" key="8">
    <source>
        <dbReference type="SAM" id="Phobius"/>
    </source>
</evidence>
<evidence type="ECO:0000259" key="9">
    <source>
        <dbReference type="Pfam" id="PF01545"/>
    </source>
</evidence>
<feature type="transmembrane region" description="Helical" evidence="8">
    <location>
        <begin position="26"/>
        <end position="48"/>
    </location>
</feature>
<keyword evidence="4 8" id="KW-0812">Transmembrane</keyword>
<feature type="transmembrane region" description="Helical" evidence="8">
    <location>
        <begin position="181"/>
        <end position="202"/>
    </location>
</feature>
<comment type="similarity">
    <text evidence="2">Belongs to the cation diffusion facilitator (CDF) transporter (TC 2.A.4) family. SLC30A subfamily.</text>
</comment>
<dbReference type="Pfam" id="PF01545">
    <property type="entry name" value="Cation_efflux"/>
    <property type="match status" value="1"/>
</dbReference>
<dbReference type="PANTHER" id="PTHR11562">
    <property type="entry name" value="CATION EFFLUX PROTEIN/ ZINC TRANSPORTER"/>
    <property type="match status" value="1"/>
</dbReference>
<feature type="transmembrane region" description="Helical" evidence="8">
    <location>
        <begin position="152"/>
        <end position="175"/>
    </location>
</feature>
<feature type="domain" description="Cation efflux protein transmembrane" evidence="9">
    <location>
        <begin position="29"/>
        <end position="210"/>
    </location>
</feature>
<evidence type="ECO:0000256" key="2">
    <source>
        <dbReference type="ARBA" id="ARBA00008873"/>
    </source>
</evidence>
<evidence type="ECO:0000256" key="4">
    <source>
        <dbReference type="ARBA" id="ARBA00022692"/>
    </source>
</evidence>
<keyword evidence="12" id="KW-1185">Reference proteome</keyword>
<evidence type="ECO:0000313" key="11">
    <source>
        <dbReference type="EMBL" id="CDM93289.1"/>
    </source>
</evidence>
<evidence type="ECO:0000256" key="5">
    <source>
        <dbReference type="ARBA" id="ARBA00022989"/>
    </source>
</evidence>
<keyword evidence="5 8" id="KW-1133">Transmembrane helix</keyword>
<reference evidence="11 12" key="1">
    <citation type="submission" date="2014-02" db="EMBL/GenBank/DDBJ databases">
        <authorList>
            <person name="Genoscope - CEA"/>
        </authorList>
    </citation>
    <scope>NUCLEOTIDE SEQUENCE [LARGE SCALE GENOMIC DNA]</scope>
    <source>
        <strain evidence="11 12">PCC 8005</strain>
    </source>
</reference>
<name>A0A9P1KBZ9_9CYAN</name>
<feature type="transmembrane region" description="Helical" evidence="8">
    <location>
        <begin position="60"/>
        <end position="78"/>
    </location>
</feature>
<dbReference type="GO" id="GO:0005886">
    <property type="term" value="C:plasma membrane"/>
    <property type="evidence" value="ECO:0007669"/>
    <property type="project" value="TreeGrafter"/>
</dbReference>
<sequence length="334" mass="35451">MEGIQSVSCDCCEMVRFSKSPQKLRLLGIALISILGFAGVEAVVGWVSHSMALTADSGHMAADGLAIALAILAASVARRYRGIEVWAALLNGVGLLVMAIAIGLEAIRHLQNPPETILSLPMLVVAIIGLGVNGCNIMLLHRDGQQDLNMRGVLLHILADTLSSVGAIVAAIAIWLTDCTWADGAVGLGVSVLVGLGSLPVIRHSLAILLNISPVGVDRELVREAIANFPGIVAVEDLLIIAIAPGYYAVEATLKVDIDLKQGDRLLTQIQATLSQKFGIDDIRCQLDQVLSPPKLGFWEIGQTSLASIISPVQVNQPLGVKEMQIPLDKRLHQ</sequence>
<evidence type="ECO:0000256" key="1">
    <source>
        <dbReference type="ARBA" id="ARBA00004141"/>
    </source>
</evidence>
<dbReference type="InterPro" id="IPR002524">
    <property type="entry name" value="Cation_efflux"/>
</dbReference>
<dbReference type="GO" id="GO:0005385">
    <property type="term" value="F:zinc ion transmembrane transporter activity"/>
    <property type="evidence" value="ECO:0007669"/>
    <property type="project" value="TreeGrafter"/>
</dbReference>
<dbReference type="SUPFAM" id="SSF160240">
    <property type="entry name" value="Cation efflux protein cytoplasmic domain-like"/>
    <property type="match status" value="1"/>
</dbReference>
<feature type="domain" description="Cation efflux protein cytoplasmic" evidence="10">
    <location>
        <begin position="216"/>
        <end position="288"/>
    </location>
</feature>
<organism evidence="11 12">
    <name type="scientific">Limnospira indica PCC 8005</name>
    <dbReference type="NCBI Taxonomy" id="376219"/>
    <lineage>
        <taxon>Bacteria</taxon>
        <taxon>Bacillati</taxon>
        <taxon>Cyanobacteriota</taxon>
        <taxon>Cyanophyceae</taxon>
        <taxon>Oscillatoriophycideae</taxon>
        <taxon>Oscillatoriales</taxon>
        <taxon>Sirenicapillariaceae</taxon>
        <taxon>Limnospira</taxon>
    </lineage>
</organism>
<proteinExistence type="inferred from homology"/>
<dbReference type="Pfam" id="PF16916">
    <property type="entry name" value="ZT_dimer"/>
    <property type="match status" value="1"/>
</dbReference>
<feature type="transmembrane region" description="Helical" evidence="8">
    <location>
        <begin position="116"/>
        <end position="140"/>
    </location>
</feature>
<dbReference type="PANTHER" id="PTHR11562:SF17">
    <property type="entry name" value="RE54080P-RELATED"/>
    <property type="match status" value="1"/>
</dbReference>
<dbReference type="InterPro" id="IPR027469">
    <property type="entry name" value="Cation_efflux_TMD_sf"/>
</dbReference>
<evidence type="ECO:0000313" key="12">
    <source>
        <dbReference type="Proteomes" id="UP000032946"/>
    </source>
</evidence>
<protein>
    <submittedName>
        <fullName evidence="11">Cation efflux system protein</fullName>
    </submittedName>
</protein>
<dbReference type="InterPro" id="IPR027470">
    <property type="entry name" value="Cation_efflux_CTD"/>
</dbReference>
<evidence type="ECO:0000256" key="3">
    <source>
        <dbReference type="ARBA" id="ARBA00022448"/>
    </source>
</evidence>
<dbReference type="Gene3D" id="1.20.1510.10">
    <property type="entry name" value="Cation efflux protein transmembrane domain"/>
    <property type="match status" value="1"/>
</dbReference>
<evidence type="ECO:0000256" key="6">
    <source>
        <dbReference type="ARBA" id="ARBA00023065"/>
    </source>
</evidence>
<dbReference type="SUPFAM" id="SSF161111">
    <property type="entry name" value="Cation efflux protein transmembrane domain-like"/>
    <property type="match status" value="1"/>
</dbReference>
<dbReference type="InterPro" id="IPR050681">
    <property type="entry name" value="CDF/SLC30A"/>
</dbReference>
<dbReference type="NCBIfam" id="TIGR01297">
    <property type="entry name" value="CDF"/>
    <property type="match status" value="1"/>
</dbReference>
<accession>A0A9P1KBZ9</accession>
<dbReference type="AlphaFoldDB" id="A0A9P1KBZ9"/>
<dbReference type="EMBL" id="FO818640">
    <property type="protein sequence ID" value="CDM93289.1"/>
    <property type="molecule type" value="Genomic_DNA"/>
</dbReference>
<keyword evidence="3" id="KW-0813">Transport</keyword>
<comment type="subcellular location">
    <subcellularLocation>
        <location evidence="1">Membrane</location>
        <topology evidence="1">Multi-pass membrane protein</topology>
    </subcellularLocation>
</comment>
<evidence type="ECO:0000256" key="7">
    <source>
        <dbReference type="ARBA" id="ARBA00023136"/>
    </source>
</evidence>
<keyword evidence="7 8" id="KW-0472">Membrane</keyword>
<evidence type="ECO:0000259" key="10">
    <source>
        <dbReference type="Pfam" id="PF16916"/>
    </source>
</evidence>
<dbReference type="InterPro" id="IPR036837">
    <property type="entry name" value="Cation_efflux_CTD_sf"/>
</dbReference>
<feature type="transmembrane region" description="Helical" evidence="8">
    <location>
        <begin position="85"/>
        <end position="104"/>
    </location>
</feature>
<keyword evidence="6" id="KW-0406">Ion transport</keyword>
<dbReference type="Proteomes" id="UP000032946">
    <property type="component" value="Chromosome"/>
</dbReference>
<gene>
    <name evidence="11" type="primary">czcD</name>
    <name evidence="11" type="ORF">ARTHRO_10962</name>
</gene>